<dbReference type="AlphaFoldDB" id="A0A0E9WWU8"/>
<evidence type="ECO:0000313" key="1">
    <source>
        <dbReference type="EMBL" id="JAH94917.1"/>
    </source>
</evidence>
<organism evidence="1">
    <name type="scientific">Anguilla anguilla</name>
    <name type="common">European freshwater eel</name>
    <name type="synonym">Muraena anguilla</name>
    <dbReference type="NCBI Taxonomy" id="7936"/>
    <lineage>
        <taxon>Eukaryota</taxon>
        <taxon>Metazoa</taxon>
        <taxon>Chordata</taxon>
        <taxon>Craniata</taxon>
        <taxon>Vertebrata</taxon>
        <taxon>Euteleostomi</taxon>
        <taxon>Actinopterygii</taxon>
        <taxon>Neopterygii</taxon>
        <taxon>Teleostei</taxon>
        <taxon>Anguilliformes</taxon>
        <taxon>Anguillidae</taxon>
        <taxon>Anguilla</taxon>
    </lineage>
</organism>
<protein>
    <submittedName>
        <fullName evidence="1">Uncharacterized protein</fullName>
    </submittedName>
</protein>
<accession>A0A0E9WWU8</accession>
<name>A0A0E9WWU8_ANGAN</name>
<sequence length="52" mass="6211">MHYGLICIRDILTRCSAFQTLRYLSTLQYRFFHLINDFNSILHSMPTTTMLI</sequence>
<proteinExistence type="predicted"/>
<reference evidence="1" key="2">
    <citation type="journal article" date="2015" name="Fish Shellfish Immunol.">
        <title>Early steps in the European eel (Anguilla anguilla)-Vibrio vulnificus interaction in the gills: Role of the RtxA13 toxin.</title>
        <authorList>
            <person name="Callol A."/>
            <person name="Pajuelo D."/>
            <person name="Ebbesson L."/>
            <person name="Teles M."/>
            <person name="MacKenzie S."/>
            <person name="Amaro C."/>
        </authorList>
    </citation>
    <scope>NUCLEOTIDE SEQUENCE</scope>
</reference>
<reference evidence="1" key="1">
    <citation type="submission" date="2014-11" db="EMBL/GenBank/DDBJ databases">
        <authorList>
            <person name="Amaro Gonzalez C."/>
        </authorList>
    </citation>
    <scope>NUCLEOTIDE SEQUENCE</scope>
</reference>
<dbReference type="EMBL" id="GBXM01013660">
    <property type="protein sequence ID" value="JAH94917.1"/>
    <property type="molecule type" value="Transcribed_RNA"/>
</dbReference>